<dbReference type="SUPFAM" id="SSF56672">
    <property type="entry name" value="DNA/RNA polymerases"/>
    <property type="match status" value="1"/>
</dbReference>
<dbReference type="PANTHER" id="PTHR37984:SF5">
    <property type="entry name" value="PROTEIN NYNRIN-LIKE"/>
    <property type="match status" value="1"/>
</dbReference>
<protein>
    <submittedName>
        <fullName evidence="3">Integrase core domain-containing protein</fullName>
    </submittedName>
</protein>
<dbReference type="PROSITE" id="PS50878">
    <property type="entry name" value="RT_POL"/>
    <property type="match status" value="1"/>
</dbReference>
<dbReference type="GO" id="GO:0005634">
    <property type="term" value="C:nucleus"/>
    <property type="evidence" value="ECO:0007669"/>
    <property type="project" value="UniProtKB-ARBA"/>
</dbReference>
<comment type="caution">
    <text evidence="3">The sequence shown here is derived from an EMBL/GenBank/DDBJ whole genome shotgun (WGS) entry which is preliminary data.</text>
</comment>
<dbReference type="InterPro" id="IPR041588">
    <property type="entry name" value="Integrase_H2C2"/>
</dbReference>
<dbReference type="InterPro" id="IPR012337">
    <property type="entry name" value="RNaseH-like_sf"/>
</dbReference>
<dbReference type="GO" id="GO:0003676">
    <property type="term" value="F:nucleic acid binding"/>
    <property type="evidence" value="ECO:0007669"/>
    <property type="project" value="InterPro"/>
</dbReference>
<dbReference type="Gene3D" id="3.30.420.10">
    <property type="entry name" value="Ribonuclease H-like superfamily/Ribonuclease H"/>
    <property type="match status" value="1"/>
</dbReference>
<dbReference type="OrthoDB" id="2194544at2759"/>
<proteinExistence type="predicted"/>
<dbReference type="SUPFAM" id="SSF53098">
    <property type="entry name" value="Ribonuclease H-like"/>
    <property type="match status" value="1"/>
</dbReference>
<feature type="domain" description="Integrase catalytic" evidence="2">
    <location>
        <begin position="292"/>
        <end position="456"/>
    </location>
</feature>
<dbReference type="InterPro" id="IPR043502">
    <property type="entry name" value="DNA/RNA_pol_sf"/>
</dbReference>
<evidence type="ECO:0000259" key="1">
    <source>
        <dbReference type="PROSITE" id="PS50878"/>
    </source>
</evidence>
<evidence type="ECO:0000313" key="3">
    <source>
        <dbReference type="EMBL" id="TBU15965.1"/>
    </source>
</evidence>
<dbReference type="Proteomes" id="UP000292282">
    <property type="component" value="Unassembled WGS sequence"/>
</dbReference>
<gene>
    <name evidence="3" type="ORF">CWI38_0304p0010</name>
</gene>
<dbReference type="InterPro" id="IPR001584">
    <property type="entry name" value="Integrase_cat-core"/>
</dbReference>
<dbReference type="InterPro" id="IPR043128">
    <property type="entry name" value="Rev_trsase/Diguanyl_cyclase"/>
</dbReference>
<dbReference type="Gene3D" id="3.30.70.270">
    <property type="match status" value="2"/>
</dbReference>
<dbReference type="STRING" id="1176355.A0A4Q9LYH0"/>
<dbReference type="PANTHER" id="PTHR37984">
    <property type="entry name" value="PROTEIN CBG26694"/>
    <property type="match status" value="1"/>
</dbReference>
<dbReference type="EMBL" id="PITK01000304">
    <property type="protein sequence ID" value="TBU15965.1"/>
    <property type="molecule type" value="Genomic_DNA"/>
</dbReference>
<evidence type="ECO:0000259" key="2">
    <source>
        <dbReference type="PROSITE" id="PS50994"/>
    </source>
</evidence>
<feature type="domain" description="Reverse transcriptase" evidence="1">
    <location>
        <begin position="1"/>
        <end position="65"/>
    </location>
</feature>
<dbReference type="InterPro" id="IPR036397">
    <property type="entry name" value="RNaseH_sf"/>
</dbReference>
<evidence type="ECO:0000313" key="4">
    <source>
        <dbReference type="Proteomes" id="UP000292282"/>
    </source>
</evidence>
<dbReference type="Pfam" id="PF17921">
    <property type="entry name" value="Integrase_H2C2"/>
    <property type="match status" value="1"/>
</dbReference>
<dbReference type="GO" id="GO:0015074">
    <property type="term" value="P:DNA integration"/>
    <property type="evidence" value="ECO:0007669"/>
    <property type="project" value="InterPro"/>
</dbReference>
<dbReference type="Gene3D" id="1.10.340.70">
    <property type="match status" value="1"/>
</dbReference>
<accession>A0A4Q9LYH0</accession>
<keyword evidence="4" id="KW-1185">Reference proteome</keyword>
<sequence>MNLLLGNLDFVRIFLDDILIFSKNTEHHKLHVKEVLNSLKSHEISINFDKSNFFLKEVQFLGYLITNNTLKPDISNVDHKRINMPYPTTKKHLLSLIGYINWFRPFVYNISSRISRWNDYLKQPQFKWNKEDIIQLESIFNDISNPKILHIADPNKPFMLFTDACDTGINEYNFKLKFIKGEENENIQESQQNSKNIMTQYSYDIANLKEKYLYTDLNHKIIVPDDISVKVINQIHTMLGHCRINKLYYSIKNFYLISNIKGKIKHVVSTCSTCMINKRQTISYGKITGFIESAQPLKKICSDILGSLINQFDKRKFYILTITDDFSRYTLLTILYQISTKQVIKAFENWFHRFKRPKEILTDQGRQYISEEFNTFCRFNGIKHICTSVYNPTGNSILERANQIISSAINIAEFTLNNAYNRITELSPEEIIFNKSRLDLLERTRKINLESIATRIKQAADSENQKSNAKRKTEFVYEVGNFALVKNHNRSKLDPFYIEHKEFEAFSDRKQLVVNSF</sequence>
<name>A0A4Q9LYH0_9MICR</name>
<dbReference type="InterPro" id="IPR050951">
    <property type="entry name" value="Retrovirus_Pol_polyprotein"/>
</dbReference>
<dbReference type="AlphaFoldDB" id="A0A4Q9LYH0"/>
<reference evidence="3 4" key="1">
    <citation type="submission" date="2017-12" db="EMBL/GenBank/DDBJ databases">
        <authorList>
            <person name="Pombert J.-F."/>
            <person name="Haag K.L."/>
            <person name="Ebert D."/>
        </authorList>
    </citation>
    <scope>NUCLEOTIDE SEQUENCE [LARGE SCALE GENOMIC DNA]</scope>
    <source>
        <strain evidence="3">IL-G-3</strain>
    </source>
</reference>
<dbReference type="Pfam" id="PF00078">
    <property type="entry name" value="RVT_1"/>
    <property type="match status" value="1"/>
</dbReference>
<dbReference type="InterPro" id="IPR000477">
    <property type="entry name" value="RT_dom"/>
</dbReference>
<dbReference type="VEuPathDB" id="MicrosporidiaDB:CWI38_0304p0010"/>
<dbReference type="Pfam" id="PF00665">
    <property type="entry name" value="rve"/>
    <property type="match status" value="1"/>
</dbReference>
<dbReference type="PROSITE" id="PS50994">
    <property type="entry name" value="INTEGRASE"/>
    <property type="match status" value="1"/>
</dbReference>
<organism evidence="3 4">
    <name type="scientific">Hamiltosporidium tvaerminnensis</name>
    <dbReference type="NCBI Taxonomy" id="1176355"/>
    <lineage>
        <taxon>Eukaryota</taxon>
        <taxon>Fungi</taxon>
        <taxon>Fungi incertae sedis</taxon>
        <taxon>Microsporidia</taxon>
        <taxon>Dubosqiidae</taxon>
        <taxon>Hamiltosporidium</taxon>
    </lineage>
</organism>